<dbReference type="AlphaFoldDB" id="A0A069PVZ2"/>
<accession>A0A069PVZ2</accession>
<evidence type="ECO:0000313" key="3">
    <source>
        <dbReference type="Proteomes" id="UP000027466"/>
    </source>
</evidence>
<evidence type="ECO:0000313" key="2">
    <source>
        <dbReference type="EMBL" id="KDR44592.1"/>
    </source>
</evidence>
<proteinExistence type="predicted"/>
<protein>
    <submittedName>
        <fullName evidence="2">Uncharacterized protein</fullName>
    </submittedName>
</protein>
<dbReference type="Proteomes" id="UP000027466">
    <property type="component" value="Unassembled WGS sequence"/>
</dbReference>
<keyword evidence="3" id="KW-1185">Reference proteome</keyword>
<gene>
    <name evidence="2" type="ORF">BG61_12215</name>
</gene>
<organism evidence="2 3">
    <name type="scientific">Caballeronia glathei</name>
    <dbReference type="NCBI Taxonomy" id="60547"/>
    <lineage>
        <taxon>Bacteria</taxon>
        <taxon>Pseudomonadati</taxon>
        <taxon>Pseudomonadota</taxon>
        <taxon>Betaproteobacteria</taxon>
        <taxon>Burkholderiales</taxon>
        <taxon>Burkholderiaceae</taxon>
        <taxon>Caballeronia</taxon>
    </lineage>
</organism>
<sequence>MLESKHDREGVRPITDIRRSPQNDDSARFADDAVPPPTHKFFGNDNDIPTAHPVHRGFDDIQIGDGLH</sequence>
<evidence type="ECO:0000256" key="1">
    <source>
        <dbReference type="SAM" id="MobiDB-lite"/>
    </source>
</evidence>
<feature type="region of interest" description="Disordered" evidence="1">
    <location>
        <begin position="1"/>
        <end position="68"/>
    </location>
</feature>
<dbReference type="STRING" id="60547.GCA_000751215_00864"/>
<dbReference type="EMBL" id="JFHC01000002">
    <property type="protein sequence ID" value="KDR44592.1"/>
    <property type="molecule type" value="Genomic_DNA"/>
</dbReference>
<name>A0A069PVZ2_9BURK</name>
<comment type="caution">
    <text evidence="2">The sequence shown here is derived from an EMBL/GenBank/DDBJ whole genome shotgun (WGS) entry which is preliminary data.</text>
</comment>
<dbReference type="RefSeq" id="WP_035926242.1">
    <property type="nucleotide sequence ID" value="NZ_CADFFX010000008.1"/>
</dbReference>
<reference evidence="2 3" key="1">
    <citation type="submission" date="2014-03" db="EMBL/GenBank/DDBJ databases">
        <title>Draft Genome Sequences of Four Burkholderia Strains.</title>
        <authorList>
            <person name="Liu X.Y."/>
            <person name="Li C.X."/>
            <person name="Xu J.H."/>
        </authorList>
    </citation>
    <scope>NUCLEOTIDE SEQUENCE [LARGE SCALE GENOMIC DNA]</scope>
    <source>
        <strain evidence="2 3">DSM 50014</strain>
    </source>
</reference>
<feature type="compositionally biased region" description="Basic and acidic residues" evidence="1">
    <location>
        <begin position="1"/>
        <end position="31"/>
    </location>
</feature>